<dbReference type="InterPro" id="IPR036187">
    <property type="entry name" value="DNA_mismatch_repair_MutS_sf"/>
</dbReference>
<sequence>MDNLVEKSKRVLEFDKILDRLNSIIVSDLGRAKASEELLSTDINEINRRLDETSEASSIIIKKGEPPLFGIYPMRDYMRRVKIGGSLSPGALIKISDFLRVSRYLKKYFNFEEGAENFPLLEQLATSLNTFKSVEDEINNAIISENEISDNASSKLASIRRQILKKKDAIRDKLNSIVTSDSERQYLQDSIVTIREGRYVVPVKQENKSKVKGLVHDVSSSGQTVYVEPMAVVNLNNELKTLQAEERDEIEKILLRLSELVADIGYQVEANEEILKELDFIFAKGKLSIELKGNRPILNDRCYINLKEARHPLLNVEKVVPIDIYLGDEFTSLIVTGPNTGGKTVTLKTLGLLTLMVQYGLHIPAQESSEMGIFEEVLADIGDEQSIEQSLSTFSSHMVNIVEILKRANEKSLVLFDELGAGTDPTEGAALARAIMDYMLQRKIRTVSTTHYNQLKIYALTVDGVANASMEFNVDTLSPTYKLLIGVPGKSNAFEISKRLGLSDEIIDYARDLISEDNIEFENVLQSIEEDRSKIEEHKLRAEQSQMELELKNEELKKEIEKVKAQRDKVLRDAKQEAKKMLNQVRGEIDLIIEEINEIKAELTTEQARRLQQAQDLFRDNIKKVSDDGYEIKLEKAKKPVKDLKIGDSVKSVSLNVEGVVLELPDNDDNVLVQMGMMKMKLPKNTLVYSDKSEEKSKSKVKRIIDTKSRFIKSEIDVRGKNFDEAKVIVDKYVDDAYLSGIKSVRIIHGKGTGVLRDKLQQDLRKNKNVKSVKDANYNEGGMGVSIVELK</sequence>
<dbReference type="InterPro" id="IPR000432">
    <property type="entry name" value="DNA_mismatch_repair_MutS_C"/>
</dbReference>
<dbReference type="GO" id="GO:0043023">
    <property type="term" value="F:ribosomal large subunit binding"/>
    <property type="evidence" value="ECO:0007669"/>
    <property type="project" value="UniProtKB-UniRule"/>
</dbReference>
<dbReference type="EC" id="3.6.4.-" evidence="7"/>
<proteinExistence type="inferred from homology"/>
<dbReference type="PROSITE" id="PS00486">
    <property type="entry name" value="DNA_MISMATCH_REPAIR_2"/>
    <property type="match status" value="1"/>
</dbReference>
<comment type="subunit">
    <text evidence="7">Homodimer. Binds to stalled ribosomes, contacting rRNA.</text>
</comment>
<dbReference type="InterPro" id="IPR045076">
    <property type="entry name" value="MutS"/>
</dbReference>
<dbReference type="GO" id="GO:0016887">
    <property type="term" value="F:ATP hydrolysis activity"/>
    <property type="evidence" value="ECO:0007669"/>
    <property type="project" value="InterPro"/>
</dbReference>
<keyword evidence="6 7" id="KW-0238">DNA-binding</keyword>
<evidence type="ECO:0000256" key="4">
    <source>
        <dbReference type="ARBA" id="ARBA00022840"/>
    </source>
</evidence>
<protein>
    <recommendedName>
        <fullName evidence="7">Endonuclease MutS2</fullName>
        <ecNumber evidence="7">3.1.-.-</ecNumber>
    </recommendedName>
    <alternativeName>
        <fullName evidence="7">Ribosome-associated protein quality control-upstream factor</fullName>
        <shortName evidence="7">RQC-upstream factor</shortName>
        <shortName evidence="7">RqcU</shortName>
        <ecNumber evidence="7">3.6.4.-</ecNumber>
    </alternativeName>
</protein>
<dbReference type="EMBL" id="RLIH01000006">
    <property type="protein sequence ID" value="RVU54750.1"/>
    <property type="molecule type" value="Genomic_DNA"/>
</dbReference>
<keyword evidence="5 7" id="KW-0694">RNA-binding</keyword>
<dbReference type="PANTHER" id="PTHR48466:SF2">
    <property type="entry name" value="OS10G0509000 PROTEIN"/>
    <property type="match status" value="1"/>
</dbReference>
<keyword evidence="7 10" id="KW-0255">Endonuclease</keyword>
<dbReference type="EC" id="3.1.-.-" evidence="7"/>
<dbReference type="SUPFAM" id="SSF52540">
    <property type="entry name" value="P-loop containing nucleoside triphosphate hydrolases"/>
    <property type="match status" value="1"/>
</dbReference>
<reference evidence="10 11" key="1">
    <citation type="submission" date="2018-11" db="EMBL/GenBank/DDBJ databases">
        <title>Genome sequencing and assembly of Anaerosphaera sp. nov., GS7-6-2.</title>
        <authorList>
            <person name="Rettenmaier R."/>
            <person name="Liebl W."/>
            <person name="Zverlov V."/>
        </authorList>
    </citation>
    <scope>NUCLEOTIDE SEQUENCE [LARGE SCALE GENOMIC DNA]</scope>
    <source>
        <strain evidence="10 11">GS7-6-2</strain>
    </source>
</reference>
<dbReference type="InterPro" id="IPR005747">
    <property type="entry name" value="MutS2"/>
</dbReference>
<dbReference type="Pfam" id="PF00488">
    <property type="entry name" value="MutS_V"/>
    <property type="match status" value="1"/>
</dbReference>
<dbReference type="AlphaFoldDB" id="A0A437S6U1"/>
<evidence type="ECO:0000313" key="11">
    <source>
        <dbReference type="Proteomes" id="UP000288812"/>
    </source>
</evidence>
<gene>
    <name evidence="7" type="primary">mutS2</name>
    <name evidence="7" type="synonym">rqcU</name>
    <name evidence="10" type="ORF">EF514_05365</name>
</gene>
<comment type="function">
    <text evidence="7">Acts as a ribosome collision sensor, splitting the ribosome into its 2 subunits. Detects stalled/collided 70S ribosomes which it binds and splits by an ATP-hydrolysis driven conformational change. Acts upstream of the ribosome quality control system (RQC), a ribosome-associated complex that mediates the extraction of incompletely synthesized nascent chains from stalled ribosomes and their subsequent degradation. Probably generates substrates for RQC.</text>
</comment>
<dbReference type="InterPro" id="IPR027417">
    <property type="entry name" value="P-loop_NTPase"/>
</dbReference>
<dbReference type="Gene3D" id="3.40.50.300">
    <property type="entry name" value="P-loop containing nucleotide triphosphate hydrolases"/>
    <property type="match status" value="1"/>
</dbReference>
<dbReference type="SUPFAM" id="SSF48334">
    <property type="entry name" value="DNA repair protein MutS, domain III"/>
    <property type="match status" value="1"/>
</dbReference>
<evidence type="ECO:0000256" key="1">
    <source>
        <dbReference type="ARBA" id="ARBA00022730"/>
    </source>
</evidence>
<accession>A0A437S6U1</accession>
<keyword evidence="7" id="KW-0540">Nuclease</keyword>
<evidence type="ECO:0000313" key="10">
    <source>
        <dbReference type="EMBL" id="RVU54750.1"/>
    </source>
</evidence>
<dbReference type="InterPro" id="IPR007696">
    <property type="entry name" value="DNA_mismatch_repair_MutS_core"/>
</dbReference>
<comment type="function">
    <text evidence="7">Endonuclease that is involved in the suppression of homologous recombination and thus may have a key role in the control of bacterial genetic diversity.</text>
</comment>
<dbReference type="SMART" id="SM00463">
    <property type="entry name" value="SMR"/>
    <property type="match status" value="1"/>
</dbReference>
<dbReference type="Gene3D" id="3.30.1370.110">
    <property type="match status" value="1"/>
</dbReference>
<dbReference type="PROSITE" id="PS50828">
    <property type="entry name" value="SMR"/>
    <property type="match status" value="1"/>
</dbReference>
<evidence type="ECO:0000256" key="5">
    <source>
        <dbReference type="ARBA" id="ARBA00022884"/>
    </source>
</evidence>
<dbReference type="NCBIfam" id="TIGR01069">
    <property type="entry name" value="mutS2"/>
    <property type="match status" value="1"/>
</dbReference>
<keyword evidence="11" id="KW-1185">Reference proteome</keyword>
<dbReference type="Pfam" id="PF20297">
    <property type="entry name" value="MSSS"/>
    <property type="match status" value="1"/>
</dbReference>
<feature type="coiled-coil region" evidence="8">
    <location>
        <begin position="525"/>
        <end position="609"/>
    </location>
</feature>
<dbReference type="SMART" id="SM00534">
    <property type="entry name" value="MUTSac"/>
    <property type="match status" value="1"/>
</dbReference>
<evidence type="ECO:0000256" key="8">
    <source>
        <dbReference type="SAM" id="Coils"/>
    </source>
</evidence>
<name>A0A437S6U1_9FIRM</name>
<dbReference type="Pfam" id="PF01713">
    <property type="entry name" value="Smr"/>
    <property type="match status" value="1"/>
</dbReference>
<dbReference type="GO" id="GO:0072344">
    <property type="term" value="P:rescue of stalled ribosome"/>
    <property type="evidence" value="ECO:0007669"/>
    <property type="project" value="UniProtKB-UniRule"/>
</dbReference>
<comment type="similarity">
    <text evidence="7">Belongs to the DNA mismatch repair MutS family. MutS2 subfamily.</text>
</comment>
<dbReference type="Proteomes" id="UP000288812">
    <property type="component" value="Unassembled WGS sequence"/>
</dbReference>
<dbReference type="HAMAP" id="MF_00092">
    <property type="entry name" value="MutS2"/>
    <property type="match status" value="1"/>
</dbReference>
<feature type="binding site" evidence="7">
    <location>
        <begin position="337"/>
        <end position="344"/>
    </location>
    <ligand>
        <name>ATP</name>
        <dbReference type="ChEBI" id="CHEBI:30616"/>
    </ligand>
</feature>
<keyword evidence="8" id="KW-0175">Coiled coil</keyword>
<evidence type="ECO:0000256" key="2">
    <source>
        <dbReference type="ARBA" id="ARBA00022741"/>
    </source>
</evidence>
<evidence type="ECO:0000259" key="9">
    <source>
        <dbReference type="PROSITE" id="PS50828"/>
    </source>
</evidence>
<dbReference type="GO" id="GO:0004519">
    <property type="term" value="F:endonuclease activity"/>
    <property type="evidence" value="ECO:0007669"/>
    <property type="project" value="UniProtKB-UniRule"/>
</dbReference>
<dbReference type="InterPro" id="IPR046893">
    <property type="entry name" value="MSSS"/>
</dbReference>
<dbReference type="GO" id="GO:0005524">
    <property type="term" value="F:ATP binding"/>
    <property type="evidence" value="ECO:0007669"/>
    <property type="project" value="UniProtKB-UniRule"/>
</dbReference>
<organism evidence="10 11">
    <name type="scientific">Anaerosphaera multitolerans</name>
    <dbReference type="NCBI Taxonomy" id="2487351"/>
    <lineage>
        <taxon>Bacteria</taxon>
        <taxon>Bacillati</taxon>
        <taxon>Bacillota</taxon>
        <taxon>Tissierellia</taxon>
        <taxon>Tissierellales</taxon>
        <taxon>Peptoniphilaceae</taxon>
        <taxon>Anaerosphaera</taxon>
    </lineage>
</organism>
<dbReference type="RefSeq" id="WP_127724403.1">
    <property type="nucleotide sequence ID" value="NZ_RLIH01000006.1"/>
</dbReference>
<keyword evidence="1 7" id="KW-0699">rRNA-binding</keyword>
<dbReference type="InterPro" id="IPR002625">
    <property type="entry name" value="Smr_dom"/>
</dbReference>
<comment type="caution">
    <text evidence="10">The sequence shown here is derived from an EMBL/GenBank/DDBJ whole genome shotgun (WGS) entry which is preliminary data.</text>
</comment>
<evidence type="ECO:0000256" key="3">
    <source>
        <dbReference type="ARBA" id="ARBA00022801"/>
    </source>
</evidence>
<keyword evidence="4 7" id="KW-0067">ATP-binding</keyword>
<keyword evidence="3 7" id="KW-0378">Hydrolase</keyword>
<dbReference type="PANTHER" id="PTHR48466">
    <property type="entry name" value="OS10G0509000 PROTEIN-RELATED"/>
    <property type="match status" value="1"/>
</dbReference>
<evidence type="ECO:0000256" key="7">
    <source>
        <dbReference type="HAMAP-Rule" id="MF_00092"/>
    </source>
</evidence>
<dbReference type="GO" id="GO:0030983">
    <property type="term" value="F:mismatched DNA binding"/>
    <property type="evidence" value="ECO:0007669"/>
    <property type="project" value="InterPro"/>
</dbReference>
<dbReference type="GO" id="GO:0006298">
    <property type="term" value="P:mismatch repair"/>
    <property type="evidence" value="ECO:0007669"/>
    <property type="project" value="InterPro"/>
</dbReference>
<keyword evidence="2 7" id="KW-0547">Nucleotide-binding</keyword>
<dbReference type="FunFam" id="3.40.50.300:FF:000830">
    <property type="entry name" value="Endonuclease MutS2"/>
    <property type="match status" value="1"/>
</dbReference>
<evidence type="ECO:0000256" key="6">
    <source>
        <dbReference type="ARBA" id="ARBA00023125"/>
    </source>
</evidence>
<dbReference type="SMART" id="SM00533">
    <property type="entry name" value="MUTSd"/>
    <property type="match status" value="1"/>
</dbReference>
<dbReference type="GO" id="GO:0019843">
    <property type="term" value="F:rRNA binding"/>
    <property type="evidence" value="ECO:0007669"/>
    <property type="project" value="UniProtKB-UniRule"/>
</dbReference>
<dbReference type="SUPFAM" id="SSF160443">
    <property type="entry name" value="SMR domain-like"/>
    <property type="match status" value="1"/>
</dbReference>
<dbReference type="GO" id="GO:0140664">
    <property type="term" value="F:ATP-dependent DNA damage sensor activity"/>
    <property type="evidence" value="ECO:0007669"/>
    <property type="project" value="InterPro"/>
</dbReference>
<dbReference type="InterPro" id="IPR036063">
    <property type="entry name" value="Smr_dom_sf"/>
</dbReference>
<dbReference type="OrthoDB" id="9808166at2"/>
<feature type="domain" description="Smr" evidence="9">
    <location>
        <begin position="716"/>
        <end position="791"/>
    </location>
</feature>
<dbReference type="PIRSF" id="PIRSF005814">
    <property type="entry name" value="MutS_YshD"/>
    <property type="match status" value="1"/>
</dbReference>
<dbReference type="GO" id="GO:0045910">
    <property type="term" value="P:negative regulation of DNA recombination"/>
    <property type="evidence" value="ECO:0007669"/>
    <property type="project" value="InterPro"/>
</dbReference>